<evidence type="ECO:0000256" key="5">
    <source>
        <dbReference type="HAMAP-Rule" id="MF_00014"/>
    </source>
</evidence>
<comment type="function">
    <text evidence="5">An accessory protein needed during the final step in the assembly of 30S ribosomal subunit, possibly for assembly of the head region. Essential for efficient processing of 16S rRNA. May be needed both before and after RbfA during the maturation of 16S rRNA. It has affinity for free ribosomal 30S subunits but not for 70S ribosomes.</text>
</comment>
<dbReference type="AlphaFoldDB" id="A0AAW9MV00"/>
<dbReference type="SUPFAM" id="SSF50346">
    <property type="entry name" value="PRC-barrel domain"/>
    <property type="match status" value="1"/>
</dbReference>
<dbReference type="SUPFAM" id="SSF50447">
    <property type="entry name" value="Translation proteins"/>
    <property type="match status" value="1"/>
</dbReference>
<evidence type="ECO:0000313" key="8">
    <source>
        <dbReference type="EMBL" id="MEB3429648.1"/>
    </source>
</evidence>
<comment type="subunit">
    <text evidence="5">Binds ribosomal protein uS19.</text>
</comment>
<dbReference type="Pfam" id="PF24986">
    <property type="entry name" value="PRC_RimM"/>
    <property type="match status" value="1"/>
</dbReference>
<dbReference type="Proteomes" id="UP001357733">
    <property type="component" value="Unassembled WGS sequence"/>
</dbReference>
<comment type="subcellular location">
    <subcellularLocation>
        <location evidence="5">Cytoplasm</location>
    </subcellularLocation>
</comment>
<accession>A0AAW9MV00</accession>
<dbReference type="GO" id="GO:0005840">
    <property type="term" value="C:ribosome"/>
    <property type="evidence" value="ECO:0007669"/>
    <property type="project" value="InterPro"/>
</dbReference>
<reference evidence="8 9" key="1">
    <citation type="submission" date="2024-01" db="EMBL/GenBank/DDBJ databases">
        <title>Complete genome sequence of Citroniella saccharovorans strain M6.X9, isolated from human fecal sample.</title>
        <authorList>
            <person name="Cheng G."/>
            <person name="Westerholm M."/>
            <person name="Schnurer A."/>
        </authorList>
    </citation>
    <scope>NUCLEOTIDE SEQUENCE [LARGE SCALE GENOMIC DNA]</scope>
    <source>
        <strain evidence="8 9">DSM 29873</strain>
    </source>
</reference>
<comment type="similarity">
    <text evidence="5">Belongs to the RimM family.</text>
</comment>
<gene>
    <name evidence="5 8" type="primary">rimM</name>
    <name evidence="8" type="ORF">VLK81_06425</name>
</gene>
<dbReference type="GO" id="GO:0005737">
    <property type="term" value="C:cytoplasm"/>
    <property type="evidence" value="ECO:0007669"/>
    <property type="project" value="UniProtKB-SubCell"/>
</dbReference>
<dbReference type="RefSeq" id="WP_324619826.1">
    <property type="nucleotide sequence ID" value="NZ_JAYKOT010000003.1"/>
</dbReference>
<evidence type="ECO:0000259" key="7">
    <source>
        <dbReference type="Pfam" id="PF24986"/>
    </source>
</evidence>
<dbReference type="InterPro" id="IPR011033">
    <property type="entry name" value="PRC_barrel-like_sf"/>
</dbReference>
<evidence type="ECO:0000256" key="2">
    <source>
        <dbReference type="ARBA" id="ARBA00022517"/>
    </source>
</evidence>
<dbReference type="InterPro" id="IPR011961">
    <property type="entry name" value="RimM"/>
</dbReference>
<keyword evidence="4 5" id="KW-0143">Chaperone</keyword>
<dbReference type="NCBIfam" id="TIGR02273">
    <property type="entry name" value="16S_RimM"/>
    <property type="match status" value="1"/>
</dbReference>
<dbReference type="GO" id="GO:0006364">
    <property type="term" value="P:rRNA processing"/>
    <property type="evidence" value="ECO:0007669"/>
    <property type="project" value="UniProtKB-UniRule"/>
</dbReference>
<dbReference type="EMBL" id="JAYKOT010000003">
    <property type="protein sequence ID" value="MEB3429648.1"/>
    <property type="molecule type" value="Genomic_DNA"/>
</dbReference>
<proteinExistence type="inferred from homology"/>
<evidence type="ECO:0000259" key="6">
    <source>
        <dbReference type="Pfam" id="PF01782"/>
    </source>
</evidence>
<keyword evidence="1 5" id="KW-0963">Cytoplasm</keyword>
<protein>
    <recommendedName>
        <fullName evidence="5">Ribosome maturation factor RimM</fullName>
    </recommendedName>
</protein>
<feature type="domain" description="RimM N-terminal" evidence="6">
    <location>
        <begin position="6"/>
        <end position="84"/>
    </location>
</feature>
<dbReference type="Gene3D" id="2.30.30.240">
    <property type="entry name" value="PRC-barrel domain"/>
    <property type="match status" value="1"/>
</dbReference>
<evidence type="ECO:0000313" key="9">
    <source>
        <dbReference type="Proteomes" id="UP001357733"/>
    </source>
</evidence>
<dbReference type="InterPro" id="IPR002676">
    <property type="entry name" value="RimM_N"/>
</dbReference>
<dbReference type="GO" id="GO:0042274">
    <property type="term" value="P:ribosomal small subunit biogenesis"/>
    <property type="evidence" value="ECO:0007669"/>
    <property type="project" value="UniProtKB-UniRule"/>
</dbReference>
<dbReference type="PANTHER" id="PTHR33692:SF1">
    <property type="entry name" value="RIBOSOME MATURATION FACTOR RIMM"/>
    <property type="match status" value="1"/>
</dbReference>
<evidence type="ECO:0000256" key="1">
    <source>
        <dbReference type="ARBA" id="ARBA00022490"/>
    </source>
</evidence>
<keyword evidence="3 5" id="KW-0698">rRNA processing</keyword>
<dbReference type="PANTHER" id="PTHR33692">
    <property type="entry name" value="RIBOSOME MATURATION FACTOR RIMM"/>
    <property type="match status" value="1"/>
</dbReference>
<evidence type="ECO:0000256" key="4">
    <source>
        <dbReference type="ARBA" id="ARBA00023186"/>
    </source>
</evidence>
<keyword evidence="9" id="KW-1185">Reference proteome</keyword>
<dbReference type="GO" id="GO:0043022">
    <property type="term" value="F:ribosome binding"/>
    <property type="evidence" value="ECO:0007669"/>
    <property type="project" value="InterPro"/>
</dbReference>
<dbReference type="Gene3D" id="2.40.30.60">
    <property type="entry name" value="RimM"/>
    <property type="match status" value="1"/>
</dbReference>
<dbReference type="Pfam" id="PF01782">
    <property type="entry name" value="RimM"/>
    <property type="match status" value="1"/>
</dbReference>
<organism evidence="8 9">
    <name type="scientific">Citroniella saccharovorans</name>
    <dbReference type="NCBI Taxonomy" id="2053367"/>
    <lineage>
        <taxon>Bacteria</taxon>
        <taxon>Bacillati</taxon>
        <taxon>Bacillota</taxon>
        <taxon>Tissierellia</taxon>
        <taxon>Tissierellales</taxon>
        <taxon>Peptoniphilaceae</taxon>
        <taxon>Citroniella</taxon>
    </lineage>
</organism>
<dbReference type="InterPro" id="IPR009000">
    <property type="entry name" value="Transl_B-barrel_sf"/>
</dbReference>
<dbReference type="InterPro" id="IPR036976">
    <property type="entry name" value="RimM_N_sf"/>
</dbReference>
<dbReference type="HAMAP" id="MF_00014">
    <property type="entry name" value="Ribosome_mat_RimM"/>
    <property type="match status" value="1"/>
</dbReference>
<name>A0AAW9MV00_9FIRM</name>
<evidence type="ECO:0000256" key="3">
    <source>
        <dbReference type="ARBA" id="ARBA00022552"/>
    </source>
</evidence>
<keyword evidence="2 5" id="KW-0690">Ribosome biogenesis</keyword>
<comment type="domain">
    <text evidence="5">The PRC barrel domain binds ribosomal protein uS19.</text>
</comment>
<feature type="domain" description="Ribosome maturation factor RimM PRC barrel" evidence="7">
    <location>
        <begin position="97"/>
        <end position="161"/>
    </location>
</feature>
<sequence length="166" mass="19205">MDLIKVGEIVASHGIKGEVKLFPLTENIERFNKDQFFYIDNQSKKVSIERFKTSGNLLIIKFNEFNNLNDVSPFIKKSLYTSSEDLIELKNDEYFIFDLVGLNVFEGNNFLGYVTDIIENETNDILVVKTEKKEILIPFIKVFIKKVDLYNKKILVSLIDGIINDI</sequence>
<comment type="caution">
    <text evidence="8">The sequence shown here is derived from an EMBL/GenBank/DDBJ whole genome shotgun (WGS) entry which is preliminary data.</text>
</comment>
<dbReference type="InterPro" id="IPR056792">
    <property type="entry name" value="PRC_RimM"/>
</dbReference>